<accession>A0A328F8M7</accession>
<sequence>MIRPIRVFIDKDLDLTPEIEYLISKVKPTPETVADSRPVYDLINQADDPVGFAKKVLYITSNKGALIRQCPGTSYYTCCDYTILHCGTFCTMDCSYCILQAYFHPPVLQYFAGFDQYSAALDPIFEGDTILRIGTGEYTDSLIWEPVSLMPKFLVEKFAAQDRAVLELKTKTVNIDTLLDLDHNQKTILSWSVNTPEIIASQERDTASLAARLKAAAKAVSKGFRVAFHFDPIFLYPGCETAYEKVIEAIFDHVSPKDVVWISIGTFRFMPHLKFIIEARFPDSTIPYGEFITGLDNKMRYFKPLRIAIYQRLAAVFRQLAPNVAVYFCMEDEEVWMKTFGFFPGKPKALAHILDRAAADRCGLDNRLL</sequence>
<dbReference type="Proteomes" id="UP000248798">
    <property type="component" value="Unassembled WGS sequence"/>
</dbReference>
<dbReference type="Pfam" id="PF20903">
    <property type="entry name" value="SPL"/>
    <property type="match status" value="1"/>
</dbReference>
<dbReference type="AlphaFoldDB" id="A0A328F8M7"/>
<organism evidence="2 3">
    <name type="scientific">Desulfobacter hydrogenophilus</name>
    <dbReference type="NCBI Taxonomy" id="2291"/>
    <lineage>
        <taxon>Bacteria</taxon>
        <taxon>Pseudomonadati</taxon>
        <taxon>Thermodesulfobacteriota</taxon>
        <taxon>Desulfobacteria</taxon>
        <taxon>Desulfobacterales</taxon>
        <taxon>Desulfobacteraceae</taxon>
        <taxon>Desulfobacter</taxon>
    </lineage>
</organism>
<evidence type="ECO:0000313" key="2">
    <source>
        <dbReference type="EMBL" id="RAM00981.1"/>
    </source>
</evidence>
<reference evidence="2 3" key="1">
    <citation type="submission" date="2018-06" db="EMBL/GenBank/DDBJ databases">
        <title>Complete Genome Sequence of Desulfobacter hydrogenophilus (DSM3380).</title>
        <authorList>
            <person name="Marietou A."/>
            <person name="Schreiber L."/>
            <person name="Marshall I."/>
            <person name="Jorgensen B."/>
        </authorList>
    </citation>
    <scope>NUCLEOTIDE SEQUENCE [LARGE SCALE GENOMIC DNA]</scope>
    <source>
        <strain evidence="2 3">DSM 3380</strain>
    </source>
</reference>
<proteinExistence type="predicted"/>
<name>A0A328F8M7_9BACT</name>
<dbReference type="InterPro" id="IPR049539">
    <property type="entry name" value="SPL"/>
</dbReference>
<dbReference type="EMBL" id="QLNI01000034">
    <property type="protein sequence ID" value="RAM00981.1"/>
    <property type="molecule type" value="Genomic_DNA"/>
</dbReference>
<evidence type="ECO:0000313" key="4">
    <source>
        <dbReference type="Proteomes" id="UP000293902"/>
    </source>
</evidence>
<dbReference type="Proteomes" id="UP000293902">
    <property type="component" value="Chromosome"/>
</dbReference>
<dbReference type="PANTHER" id="PTHR37822">
    <property type="entry name" value="SPORE PHOTOPRODUCT LYASE-RELATED"/>
    <property type="match status" value="1"/>
</dbReference>
<keyword evidence="2" id="KW-0456">Lyase</keyword>
<dbReference type="GO" id="GO:1904047">
    <property type="term" value="F:S-adenosyl-L-methionine binding"/>
    <property type="evidence" value="ECO:0007669"/>
    <property type="project" value="TreeGrafter"/>
</dbReference>
<dbReference type="OrthoDB" id="368646at2"/>
<gene>
    <name evidence="2" type="ORF">DO021_16000</name>
    <name evidence="1" type="ORF">EYB58_18040</name>
</gene>
<dbReference type="GO" id="GO:0042601">
    <property type="term" value="C:endospore-forming forespore"/>
    <property type="evidence" value="ECO:0007669"/>
    <property type="project" value="TreeGrafter"/>
</dbReference>
<keyword evidence="4" id="KW-1185">Reference proteome</keyword>
<dbReference type="GO" id="GO:0003913">
    <property type="term" value="F:DNA photolyase activity"/>
    <property type="evidence" value="ECO:0007669"/>
    <property type="project" value="TreeGrafter"/>
</dbReference>
<reference evidence="1 4" key="2">
    <citation type="submission" date="2019-02" db="EMBL/GenBank/DDBJ databases">
        <title>Complete genome sequence of Desulfobacter hydrogenophilus AcRS1.</title>
        <authorList>
            <person name="Marietou A."/>
            <person name="Lund M.B."/>
            <person name="Marshall I.P.G."/>
            <person name="Schreiber L."/>
            <person name="Jorgensen B."/>
        </authorList>
    </citation>
    <scope>NUCLEOTIDE SEQUENCE [LARGE SCALE GENOMIC DNA]</scope>
    <source>
        <strain evidence="1 4">AcRS1</strain>
    </source>
</reference>
<evidence type="ECO:0000313" key="1">
    <source>
        <dbReference type="EMBL" id="QBH14658.1"/>
    </source>
</evidence>
<protein>
    <submittedName>
        <fullName evidence="2">DNA photolyase</fullName>
    </submittedName>
</protein>
<dbReference type="EMBL" id="CP036313">
    <property type="protein sequence ID" value="QBH14658.1"/>
    <property type="molecule type" value="Genomic_DNA"/>
</dbReference>
<dbReference type="GO" id="GO:0051539">
    <property type="term" value="F:4 iron, 4 sulfur cluster binding"/>
    <property type="evidence" value="ECO:0007669"/>
    <property type="project" value="TreeGrafter"/>
</dbReference>
<dbReference type="Gene3D" id="3.40.50.12110">
    <property type="match status" value="1"/>
</dbReference>
<dbReference type="Gene3D" id="3.80.30.30">
    <property type="match status" value="1"/>
</dbReference>
<dbReference type="RefSeq" id="WP_111958488.1">
    <property type="nucleotide sequence ID" value="NZ_CP036313.1"/>
</dbReference>
<evidence type="ECO:0000313" key="3">
    <source>
        <dbReference type="Proteomes" id="UP000248798"/>
    </source>
</evidence>
<dbReference type="PANTHER" id="PTHR37822:SF2">
    <property type="entry name" value="SPORE PHOTOPRODUCT LYASE"/>
    <property type="match status" value="1"/>
</dbReference>